<dbReference type="AlphaFoldDB" id="A0A915C9T5"/>
<organism evidence="3 4">
    <name type="scientific">Parascaris univalens</name>
    <name type="common">Nematode worm</name>
    <dbReference type="NCBI Taxonomy" id="6257"/>
    <lineage>
        <taxon>Eukaryota</taxon>
        <taxon>Metazoa</taxon>
        <taxon>Ecdysozoa</taxon>
        <taxon>Nematoda</taxon>
        <taxon>Chromadorea</taxon>
        <taxon>Rhabditida</taxon>
        <taxon>Spirurina</taxon>
        <taxon>Ascaridomorpha</taxon>
        <taxon>Ascaridoidea</taxon>
        <taxon>Ascarididae</taxon>
        <taxon>Parascaris</taxon>
    </lineage>
</organism>
<proteinExistence type="predicted"/>
<feature type="region of interest" description="Disordered" evidence="1">
    <location>
        <begin position="69"/>
        <end position="110"/>
    </location>
</feature>
<reference evidence="4" key="1">
    <citation type="submission" date="2022-11" db="UniProtKB">
        <authorList>
            <consortium name="WormBaseParasite"/>
        </authorList>
    </citation>
    <scope>IDENTIFICATION</scope>
</reference>
<evidence type="ECO:0000256" key="1">
    <source>
        <dbReference type="SAM" id="MobiDB-lite"/>
    </source>
</evidence>
<feature type="domain" description="DET1- and DDB1-associated protein 1" evidence="2">
    <location>
        <begin position="5"/>
        <end position="64"/>
    </location>
</feature>
<keyword evidence="3" id="KW-1185">Reference proteome</keyword>
<dbReference type="WBParaSite" id="PgR107_g002_t01">
    <property type="protein sequence ID" value="PgR107_g002_t01"/>
    <property type="gene ID" value="PgR107_g002"/>
</dbReference>
<evidence type="ECO:0000313" key="4">
    <source>
        <dbReference type="WBParaSite" id="PgR107_g002_t01"/>
    </source>
</evidence>
<feature type="region of interest" description="Disordered" evidence="1">
    <location>
        <begin position="20"/>
        <end position="43"/>
    </location>
</feature>
<dbReference type="InterPro" id="IPR018276">
    <property type="entry name" value="DDA1_dom"/>
</dbReference>
<sequence length="110" mass="12329">MPASDFLKDLPCTNKANFSNAAKDARTKRERPKVISSVSPSEDEKKIICDKKPLLMHFLQTQWAAHATTSTANNANMRNGRAERKRTSEPSAGEENEAALVTQTKTRRRE</sequence>
<name>A0A915C9T5_PARUN</name>
<evidence type="ECO:0000313" key="3">
    <source>
        <dbReference type="Proteomes" id="UP000887569"/>
    </source>
</evidence>
<dbReference type="Pfam" id="PF10172">
    <property type="entry name" value="DDA1"/>
    <property type="match status" value="1"/>
</dbReference>
<accession>A0A915C9T5</accession>
<evidence type="ECO:0000259" key="2">
    <source>
        <dbReference type="Pfam" id="PF10172"/>
    </source>
</evidence>
<protein>
    <submittedName>
        <fullName evidence="4">DET1- and DDB1-associated protein 1 N-terminal domain-containing protein</fullName>
    </submittedName>
</protein>
<dbReference type="Proteomes" id="UP000887569">
    <property type="component" value="Unplaced"/>
</dbReference>